<accession>A0A0F9HMR5</accession>
<reference evidence="1" key="1">
    <citation type="journal article" date="2015" name="Nature">
        <title>Complex archaea that bridge the gap between prokaryotes and eukaryotes.</title>
        <authorList>
            <person name="Spang A."/>
            <person name="Saw J.H."/>
            <person name="Jorgensen S.L."/>
            <person name="Zaremba-Niedzwiedzka K."/>
            <person name="Martijn J."/>
            <person name="Lind A.E."/>
            <person name="van Eijk R."/>
            <person name="Schleper C."/>
            <person name="Guy L."/>
            <person name="Ettema T.J."/>
        </authorList>
    </citation>
    <scope>NUCLEOTIDE SEQUENCE</scope>
</reference>
<organism evidence="1">
    <name type="scientific">marine sediment metagenome</name>
    <dbReference type="NCBI Taxonomy" id="412755"/>
    <lineage>
        <taxon>unclassified sequences</taxon>
        <taxon>metagenomes</taxon>
        <taxon>ecological metagenomes</taxon>
    </lineage>
</organism>
<comment type="caution">
    <text evidence="1">The sequence shown here is derived from an EMBL/GenBank/DDBJ whole genome shotgun (WGS) entry which is preliminary data.</text>
</comment>
<feature type="non-terminal residue" evidence="1">
    <location>
        <position position="74"/>
    </location>
</feature>
<name>A0A0F9HMR5_9ZZZZ</name>
<sequence>MAITQIRSAQVLNATIVSADLATEVAGVGIAGGAGTPLALDLNELSAVVVDVAADLIAIEDATDSSTKKESIAD</sequence>
<protein>
    <submittedName>
        <fullName evidence="1">Uncharacterized protein</fullName>
    </submittedName>
</protein>
<dbReference type="AlphaFoldDB" id="A0A0F9HMR5"/>
<gene>
    <name evidence="1" type="ORF">LCGC14_1763670</name>
</gene>
<dbReference type="EMBL" id="LAZR01016441">
    <property type="protein sequence ID" value="KKM04487.1"/>
    <property type="molecule type" value="Genomic_DNA"/>
</dbReference>
<evidence type="ECO:0000313" key="1">
    <source>
        <dbReference type="EMBL" id="KKM04487.1"/>
    </source>
</evidence>
<proteinExistence type="predicted"/>